<name>A0A9D4UMH1_ADICA</name>
<organism evidence="1 2">
    <name type="scientific">Adiantum capillus-veneris</name>
    <name type="common">Maidenhair fern</name>
    <dbReference type="NCBI Taxonomy" id="13818"/>
    <lineage>
        <taxon>Eukaryota</taxon>
        <taxon>Viridiplantae</taxon>
        <taxon>Streptophyta</taxon>
        <taxon>Embryophyta</taxon>
        <taxon>Tracheophyta</taxon>
        <taxon>Polypodiopsida</taxon>
        <taxon>Polypodiidae</taxon>
        <taxon>Polypodiales</taxon>
        <taxon>Pteridineae</taxon>
        <taxon>Pteridaceae</taxon>
        <taxon>Vittarioideae</taxon>
        <taxon>Adiantum</taxon>
    </lineage>
</organism>
<accession>A0A9D4UMH1</accession>
<dbReference type="EMBL" id="JABFUD020000014">
    <property type="protein sequence ID" value="KAI5070635.1"/>
    <property type="molecule type" value="Genomic_DNA"/>
</dbReference>
<comment type="caution">
    <text evidence="1">The sequence shown here is derived from an EMBL/GenBank/DDBJ whole genome shotgun (WGS) entry which is preliminary data.</text>
</comment>
<evidence type="ECO:0000313" key="2">
    <source>
        <dbReference type="Proteomes" id="UP000886520"/>
    </source>
</evidence>
<dbReference type="Proteomes" id="UP000886520">
    <property type="component" value="Chromosome 14"/>
</dbReference>
<evidence type="ECO:0000313" key="1">
    <source>
        <dbReference type="EMBL" id="KAI5070635.1"/>
    </source>
</evidence>
<gene>
    <name evidence="1" type="ORF">GOP47_0014978</name>
</gene>
<proteinExistence type="predicted"/>
<protein>
    <submittedName>
        <fullName evidence="1">Uncharacterized protein</fullName>
    </submittedName>
</protein>
<dbReference type="AlphaFoldDB" id="A0A9D4UMH1"/>
<sequence>MWKFEEIRFQEKRISIKLEAKAAEFDAFRYKRDINSSKPEGLWLCPPFFGCVATVLQGKRTYRYLVPARPHSSPCNTGN</sequence>
<reference evidence="1" key="1">
    <citation type="submission" date="2021-01" db="EMBL/GenBank/DDBJ databases">
        <title>Adiantum capillus-veneris genome.</title>
        <authorList>
            <person name="Fang Y."/>
            <person name="Liao Q."/>
        </authorList>
    </citation>
    <scope>NUCLEOTIDE SEQUENCE</scope>
    <source>
        <strain evidence="1">H3</strain>
        <tissue evidence="1">Leaf</tissue>
    </source>
</reference>
<keyword evidence="2" id="KW-1185">Reference proteome</keyword>